<dbReference type="Pfam" id="PF12706">
    <property type="entry name" value="Lactamase_B_2"/>
    <property type="match status" value="1"/>
</dbReference>
<dbReference type="InterPro" id="IPR036866">
    <property type="entry name" value="RibonucZ/Hydroxyglut_hydro"/>
</dbReference>
<proteinExistence type="predicted"/>
<organism evidence="2 3">
    <name type="scientific">Hyphomicrobium denitrificans (strain ATCC 51888 / DSM 1869 / NCIMB 11706 / TK 0415)</name>
    <dbReference type="NCBI Taxonomy" id="582899"/>
    <lineage>
        <taxon>Bacteria</taxon>
        <taxon>Pseudomonadati</taxon>
        <taxon>Pseudomonadota</taxon>
        <taxon>Alphaproteobacteria</taxon>
        <taxon>Hyphomicrobiales</taxon>
        <taxon>Hyphomicrobiaceae</taxon>
        <taxon>Hyphomicrobium</taxon>
    </lineage>
</organism>
<accession>D8JYT2</accession>
<feature type="domain" description="Metallo-beta-lactamase" evidence="1">
    <location>
        <begin position="52"/>
        <end position="236"/>
    </location>
</feature>
<name>D8JYT2_HYPDA</name>
<dbReference type="AlphaFoldDB" id="D8JYT2"/>
<dbReference type="EMBL" id="CP002083">
    <property type="protein sequence ID" value="ADJ23534.1"/>
    <property type="molecule type" value="Genomic_DNA"/>
</dbReference>
<keyword evidence="2" id="KW-0378">Hydrolase</keyword>
<dbReference type="PANTHER" id="PTHR42663:SF6">
    <property type="entry name" value="HYDROLASE C777.06C-RELATED"/>
    <property type="match status" value="1"/>
</dbReference>
<sequence>MTYRFTILGCGSSGGVPRVGMNWGACDPQNPKNNRLRCSALVERKGPGGQTAVLIDTSPDFRAQILATRLTGLDAVLYTHDHADHTHGIDDLRMIAFSMKKRIDVYFDAATGASLKSRFGYCFETPDGSPYMPILNGHEIDGVSPIPVRGSGGLITAQPILQSHGTMPSLGYRIGNLAYSPDINDLPEASISLLQGLDVWIVDALRYTPHESHFSVKQALSWAARLKPKRTILTHMTSELDYQKLANELPEGVEPAYDGMVVTFT</sequence>
<keyword evidence="3" id="KW-1185">Reference proteome</keyword>
<dbReference type="STRING" id="582899.Hden_1727"/>
<protein>
    <submittedName>
        <fullName evidence="2">Metal-dependent hydrolase</fullName>
    </submittedName>
</protein>
<dbReference type="KEGG" id="hdn:Hden_1727"/>
<gene>
    <name evidence="2" type="ordered locus">Hden_1727</name>
</gene>
<evidence type="ECO:0000259" key="1">
    <source>
        <dbReference type="Pfam" id="PF12706"/>
    </source>
</evidence>
<dbReference type="eggNOG" id="COG1235">
    <property type="taxonomic scope" value="Bacteria"/>
</dbReference>
<evidence type="ECO:0000313" key="3">
    <source>
        <dbReference type="Proteomes" id="UP000002033"/>
    </source>
</evidence>
<dbReference type="PANTHER" id="PTHR42663">
    <property type="entry name" value="HYDROLASE C777.06C-RELATED-RELATED"/>
    <property type="match status" value="1"/>
</dbReference>
<dbReference type="OrthoDB" id="9781189at2"/>
<evidence type="ECO:0000313" key="2">
    <source>
        <dbReference type="EMBL" id="ADJ23534.1"/>
    </source>
</evidence>
<dbReference type="RefSeq" id="WP_013215693.1">
    <property type="nucleotide sequence ID" value="NC_014313.1"/>
</dbReference>
<dbReference type="Proteomes" id="UP000002033">
    <property type="component" value="Chromosome"/>
</dbReference>
<dbReference type="CDD" id="cd16279">
    <property type="entry name" value="metallo-hydrolase-like_MBL-fold"/>
    <property type="match status" value="1"/>
</dbReference>
<dbReference type="Gene3D" id="3.60.15.10">
    <property type="entry name" value="Ribonuclease Z/Hydroxyacylglutathione hydrolase-like"/>
    <property type="match status" value="1"/>
</dbReference>
<dbReference type="InterPro" id="IPR001279">
    <property type="entry name" value="Metallo-B-lactamas"/>
</dbReference>
<dbReference type="GO" id="GO:0016787">
    <property type="term" value="F:hydrolase activity"/>
    <property type="evidence" value="ECO:0007669"/>
    <property type="project" value="UniProtKB-KW"/>
</dbReference>
<reference evidence="3" key="1">
    <citation type="journal article" date="2011" name="J. Bacteriol.">
        <title>Genome sequences of eight morphologically diverse alphaproteobacteria.</title>
        <authorList>
            <consortium name="US DOE Joint Genome Institute"/>
            <person name="Brown P.J."/>
            <person name="Kysela D.T."/>
            <person name="Buechlein A."/>
            <person name="Hemmerich C."/>
            <person name="Brun Y.V."/>
        </authorList>
    </citation>
    <scope>NUCLEOTIDE SEQUENCE [LARGE SCALE GENOMIC DNA]</scope>
    <source>
        <strain evidence="3">ATCC 51888 / DSM 1869 / NCIB 11706 / TK 0415</strain>
    </source>
</reference>
<dbReference type="SUPFAM" id="SSF56281">
    <property type="entry name" value="Metallo-hydrolase/oxidoreductase"/>
    <property type="match status" value="1"/>
</dbReference>
<dbReference type="HOGENOM" id="CLU_044538_2_1_5"/>